<dbReference type="VEuPathDB" id="VectorBase:ASTEI11051"/>
<evidence type="ECO:0000313" key="2">
    <source>
        <dbReference type="Proteomes" id="UP000076408"/>
    </source>
</evidence>
<dbReference type="STRING" id="30069.A0A182YRG5"/>
<dbReference type="AlphaFoldDB" id="A0A182YRG5"/>
<protein>
    <submittedName>
        <fullName evidence="1">Uncharacterized protein</fullName>
    </submittedName>
</protein>
<dbReference type="EnsemblMetazoa" id="ASTEI11051-RA">
    <property type="protein sequence ID" value="ASTEI11051-PA"/>
    <property type="gene ID" value="ASTEI11051"/>
</dbReference>
<dbReference type="PROSITE" id="PS50158">
    <property type="entry name" value="ZF_CCHC"/>
    <property type="match status" value="1"/>
</dbReference>
<dbReference type="InterPro" id="IPR001878">
    <property type="entry name" value="Znf_CCHC"/>
</dbReference>
<dbReference type="VEuPathDB" id="VectorBase:ASTEI20_038945"/>
<sequence length="360" mass="40244">MAILDPSSMATLSAMIAEALEVAIGSAAGQARHEATATAPRVPPVSCPAFHTNEGTVYDYLGAELDNVPKFLVASKRPEEVTYENLRKILETHFDKKWNKFVKSIKFRQITQQKNENNGQFILREPRIAIFATKSSQKTQKTFDDACEIANTLEATHNTALEVNTGTPAVEATYKLGYERPKTTRSQPPPASQKHYNLRQKGFADRCLCNGGGGNHVQNQCRFRDARCRNCNKKGHIAQVCKSRRFNRDESTTDYLFRPPHYLLRTFIGKRSKWSKPSATLHFADHINLNGMFASKMPIQSLTDAESSADQKSKLIELLEDHRDIFSDIPGKLVGPPATVHLKPDASPIFSNRRSANATQ</sequence>
<dbReference type="Proteomes" id="UP000076408">
    <property type="component" value="Unassembled WGS sequence"/>
</dbReference>
<proteinExistence type="predicted"/>
<dbReference type="GO" id="GO:0003676">
    <property type="term" value="F:nucleic acid binding"/>
    <property type="evidence" value="ECO:0007669"/>
    <property type="project" value="InterPro"/>
</dbReference>
<dbReference type="GO" id="GO:0008270">
    <property type="term" value="F:zinc ion binding"/>
    <property type="evidence" value="ECO:0007669"/>
    <property type="project" value="InterPro"/>
</dbReference>
<organism evidence="1 2">
    <name type="scientific">Anopheles stephensi</name>
    <name type="common">Indo-Pakistan malaria mosquito</name>
    <dbReference type="NCBI Taxonomy" id="30069"/>
    <lineage>
        <taxon>Eukaryota</taxon>
        <taxon>Metazoa</taxon>
        <taxon>Ecdysozoa</taxon>
        <taxon>Arthropoda</taxon>
        <taxon>Hexapoda</taxon>
        <taxon>Insecta</taxon>
        <taxon>Pterygota</taxon>
        <taxon>Neoptera</taxon>
        <taxon>Endopterygota</taxon>
        <taxon>Diptera</taxon>
        <taxon>Nematocera</taxon>
        <taxon>Culicoidea</taxon>
        <taxon>Culicidae</taxon>
        <taxon>Anophelinae</taxon>
        <taxon>Anopheles</taxon>
    </lineage>
</organism>
<name>A0A182YRG5_ANOST</name>
<reference evidence="1" key="2">
    <citation type="submission" date="2020-05" db="UniProtKB">
        <authorList>
            <consortium name="EnsemblMetazoa"/>
        </authorList>
    </citation>
    <scope>IDENTIFICATION</scope>
    <source>
        <strain evidence="1">Indian</strain>
    </source>
</reference>
<dbReference type="VEuPathDB" id="VectorBase:ASTE011801"/>
<accession>A0A182YRG5</accession>
<evidence type="ECO:0000313" key="1">
    <source>
        <dbReference type="EnsemblMetazoa" id="ASTEI11051-PA"/>
    </source>
</evidence>
<reference evidence="2" key="1">
    <citation type="journal article" date="2014" name="Genome Biol.">
        <title>Genome analysis of a major urban malaria vector mosquito, Anopheles stephensi.</title>
        <authorList>
            <person name="Jiang X."/>
            <person name="Peery A."/>
            <person name="Hall A.B."/>
            <person name="Sharma A."/>
            <person name="Chen X.G."/>
            <person name="Waterhouse R.M."/>
            <person name="Komissarov A."/>
            <person name="Riehle M.M."/>
            <person name="Shouche Y."/>
            <person name="Sharakhova M.V."/>
            <person name="Lawson D."/>
            <person name="Pakpour N."/>
            <person name="Arensburger P."/>
            <person name="Davidson V.L."/>
            <person name="Eiglmeier K."/>
            <person name="Emrich S."/>
            <person name="George P."/>
            <person name="Kennedy R.C."/>
            <person name="Mane S.P."/>
            <person name="Maslen G."/>
            <person name="Oringanje C."/>
            <person name="Qi Y."/>
            <person name="Settlage R."/>
            <person name="Tojo M."/>
            <person name="Tubio J.M."/>
            <person name="Unger M.F."/>
            <person name="Wang B."/>
            <person name="Vernick K.D."/>
            <person name="Ribeiro J.M."/>
            <person name="James A.A."/>
            <person name="Michel K."/>
            <person name="Riehle M.A."/>
            <person name="Luckhart S."/>
            <person name="Sharakhov I.V."/>
            <person name="Tu Z."/>
        </authorList>
    </citation>
    <scope>NUCLEOTIDE SEQUENCE [LARGE SCALE GENOMIC DNA]</scope>
    <source>
        <strain evidence="2">Indian</strain>
    </source>
</reference>
<keyword evidence="2" id="KW-1185">Reference proteome</keyword>